<comment type="subcellular location">
    <subcellularLocation>
        <location evidence="1">Cell membrane</location>
        <topology evidence="1">Multi-pass membrane protein</topology>
    </subcellularLocation>
</comment>
<dbReference type="HOGENOM" id="CLU_035307_0_1_9"/>
<dbReference type="OrthoDB" id="255482at2"/>
<feature type="transmembrane region" description="Helical" evidence="6">
    <location>
        <begin position="429"/>
        <end position="455"/>
    </location>
</feature>
<dbReference type="InterPro" id="IPR051679">
    <property type="entry name" value="DASS-Related_Transporters"/>
</dbReference>
<sequence length="513" mass="55443">MAEQVAEKKGFKMPSSYTVLFIIIAIMALFTWIIPAGQYDKTEDGNLIAGTYQQVDSNPQGFYDVVMAPVYGMLGRDHKLNEGQPNEIGIKTEGAIQVSFFILMVGGFLGVVTETGALDVGIASIVRKYKGREKALIPVLMFLFALGGTTYGMGEETMAFYPLIVPVMLAVGFDTITGVAIVLVGSQIGCLASTVNPFATGVASDAAGISVAEGIGLRLIFFVVMWAISAFYVYNYASKVEKDHSKSYTYATREADLTYFNVEQTNAELSGKQKAVLTVFILTFIIMILSLIPWAKFNIHVFEKINEVIVGIPFIGQVFGQSLPLGEWYFPEITMLFLMMAVLVGITYRMKEEKFIQVFMTGAADLLGVALICALARGIQVIMNDGMITATILNFGENALSGLSAQVFIVLTYIFYLPLSFLIPSSSGLAGATIGILAPLGEFVNVSQSLVITAFQSANGVLNLLSPTSGIVMGALALGRIEITTWWKFVAKLVGIVMGVSILLLILGTFINI</sequence>
<evidence type="ECO:0000313" key="8">
    <source>
        <dbReference type="Proteomes" id="UP000002939"/>
    </source>
</evidence>
<evidence type="ECO:0000256" key="3">
    <source>
        <dbReference type="ARBA" id="ARBA00022692"/>
    </source>
</evidence>
<protein>
    <recommendedName>
        <fullName evidence="9">C4-dicarboxylate anaerobic carrier</fullName>
    </recommendedName>
</protein>
<reference evidence="7" key="1">
    <citation type="submission" date="2009-09" db="EMBL/GenBank/DDBJ databases">
        <authorList>
            <consortium name="The Broad Institute Genome Sequencing Platform"/>
            <person name="Ward D."/>
            <person name="Feldgarden M."/>
            <person name="Earl A."/>
            <person name="Young S.K."/>
            <person name="Zeng Q."/>
            <person name="Koehrsen M."/>
            <person name="Alvarado L."/>
            <person name="Berlin A."/>
            <person name="Bochicchio J."/>
            <person name="Borenstein D."/>
            <person name="Chapman S.B."/>
            <person name="Chen Z."/>
            <person name="Engels R."/>
            <person name="Freedman E."/>
            <person name="Gellesch M."/>
            <person name="Goldberg J."/>
            <person name="Griggs A."/>
            <person name="Gujja S."/>
            <person name="Heilman E."/>
            <person name="Heiman D."/>
            <person name="Hepburn T."/>
            <person name="Howarth C."/>
            <person name="Jen D."/>
            <person name="Larson L."/>
            <person name="Lewis B."/>
            <person name="Mehta T."/>
            <person name="Park D."/>
            <person name="Pearson M."/>
            <person name="Roberts A."/>
            <person name="Saif S."/>
            <person name="Shea T."/>
            <person name="Shenoy N."/>
            <person name="Sisk P."/>
            <person name="Stolte C."/>
            <person name="Sykes S."/>
            <person name="Thomson T."/>
            <person name="Walk T."/>
            <person name="White J."/>
            <person name="Yandava C."/>
            <person name="Sibley C.D."/>
            <person name="Field T.R."/>
            <person name="Grinwis M."/>
            <person name="Eshaghurshan C.S."/>
            <person name="Surette M.G."/>
            <person name="Haas B."/>
            <person name="Nusbaum C."/>
            <person name="Birren B."/>
        </authorList>
    </citation>
    <scope>NUCLEOTIDE SEQUENCE [LARGE SCALE GENOMIC DNA]</scope>
    <source>
        <strain evidence="7">ATCC 700633</strain>
    </source>
</reference>
<feature type="transmembrane region" description="Helical" evidence="6">
    <location>
        <begin position="399"/>
        <end position="417"/>
    </location>
</feature>
<dbReference type="InterPro" id="IPR018385">
    <property type="entry name" value="C4_dicarb_anaerob_car-like"/>
</dbReference>
<feature type="transmembrane region" description="Helical" evidence="6">
    <location>
        <begin position="490"/>
        <end position="511"/>
    </location>
</feature>
<evidence type="ECO:0000256" key="4">
    <source>
        <dbReference type="ARBA" id="ARBA00022989"/>
    </source>
</evidence>
<evidence type="ECO:0000256" key="2">
    <source>
        <dbReference type="ARBA" id="ARBA00022475"/>
    </source>
</evidence>
<accession>D0BNI2</accession>
<feature type="transmembrane region" description="Helical" evidence="6">
    <location>
        <begin position="461"/>
        <end position="478"/>
    </location>
</feature>
<feature type="transmembrane region" description="Helical" evidence="6">
    <location>
        <begin position="275"/>
        <end position="295"/>
    </location>
</feature>
<dbReference type="Proteomes" id="UP000002939">
    <property type="component" value="Unassembled WGS sequence"/>
</dbReference>
<evidence type="ECO:0000256" key="5">
    <source>
        <dbReference type="ARBA" id="ARBA00023136"/>
    </source>
</evidence>
<keyword evidence="2" id="KW-1003">Cell membrane</keyword>
<dbReference type="STRING" id="626369.HMPREF0446_01517"/>
<comment type="caution">
    <text evidence="7">The sequence shown here is derived from an EMBL/GenBank/DDBJ whole genome shotgun (WGS) entry which is preliminary data.</text>
</comment>
<gene>
    <name evidence="7" type="ORF">HMPREF0446_01517</name>
</gene>
<feature type="transmembrane region" description="Helical" evidence="6">
    <location>
        <begin position="135"/>
        <end position="153"/>
    </location>
</feature>
<proteinExistence type="predicted"/>
<dbReference type="GO" id="GO:0005886">
    <property type="term" value="C:plasma membrane"/>
    <property type="evidence" value="ECO:0007669"/>
    <property type="project" value="UniProtKB-SubCell"/>
</dbReference>
<keyword evidence="5 6" id="KW-0472">Membrane</keyword>
<feature type="transmembrane region" description="Helical" evidence="6">
    <location>
        <begin position="17"/>
        <end position="34"/>
    </location>
</feature>
<organism evidence="7 8">
    <name type="scientific">Granulicatella elegans ATCC 700633</name>
    <dbReference type="NCBI Taxonomy" id="626369"/>
    <lineage>
        <taxon>Bacteria</taxon>
        <taxon>Bacillati</taxon>
        <taxon>Bacillota</taxon>
        <taxon>Bacilli</taxon>
        <taxon>Lactobacillales</taxon>
        <taxon>Carnobacteriaceae</taxon>
        <taxon>Granulicatella</taxon>
    </lineage>
</organism>
<feature type="transmembrane region" description="Helical" evidence="6">
    <location>
        <begin position="328"/>
        <end position="348"/>
    </location>
</feature>
<feature type="transmembrane region" description="Helical" evidence="6">
    <location>
        <begin position="100"/>
        <end position="123"/>
    </location>
</feature>
<dbReference type="EMBL" id="ACRF02000001">
    <property type="protein sequence ID" value="EEW92447.1"/>
    <property type="molecule type" value="Genomic_DNA"/>
</dbReference>
<dbReference type="PANTHER" id="PTHR43652:SF6">
    <property type="entry name" value="ARGININE REPRESSOR"/>
    <property type="match status" value="1"/>
</dbReference>
<feature type="transmembrane region" description="Helical" evidence="6">
    <location>
        <begin position="355"/>
        <end position="379"/>
    </location>
</feature>
<feature type="transmembrane region" description="Helical" evidence="6">
    <location>
        <begin position="159"/>
        <end position="183"/>
    </location>
</feature>
<name>D0BNI2_9LACT</name>
<evidence type="ECO:0008006" key="9">
    <source>
        <dbReference type="Google" id="ProtNLM"/>
    </source>
</evidence>
<dbReference type="eggNOG" id="COG1288">
    <property type="taxonomic scope" value="Bacteria"/>
</dbReference>
<dbReference type="Pfam" id="PF03606">
    <property type="entry name" value="DcuC"/>
    <property type="match status" value="1"/>
</dbReference>
<keyword evidence="8" id="KW-1185">Reference proteome</keyword>
<evidence type="ECO:0000256" key="6">
    <source>
        <dbReference type="SAM" id="Phobius"/>
    </source>
</evidence>
<dbReference type="RefSeq" id="WP_006703793.1">
    <property type="nucleotide sequence ID" value="NZ_KI391971.1"/>
</dbReference>
<evidence type="ECO:0000256" key="1">
    <source>
        <dbReference type="ARBA" id="ARBA00004651"/>
    </source>
</evidence>
<feature type="transmembrane region" description="Helical" evidence="6">
    <location>
        <begin position="190"/>
        <end position="209"/>
    </location>
</feature>
<dbReference type="PANTHER" id="PTHR43652">
    <property type="entry name" value="BASIC AMINO ACID ANTIPORTER YFCC-RELATED"/>
    <property type="match status" value="1"/>
</dbReference>
<keyword evidence="4 6" id="KW-1133">Transmembrane helix</keyword>
<keyword evidence="3 6" id="KW-0812">Transmembrane</keyword>
<evidence type="ECO:0000313" key="7">
    <source>
        <dbReference type="EMBL" id="EEW92447.1"/>
    </source>
</evidence>
<feature type="transmembrane region" description="Helical" evidence="6">
    <location>
        <begin position="215"/>
        <end position="237"/>
    </location>
</feature>
<reference evidence="7" key="2">
    <citation type="submission" date="2011-10" db="EMBL/GenBank/DDBJ databases">
        <title>The Genome Sequence of Granulicatella elegans ATCC 700633.</title>
        <authorList>
            <consortium name="The Broad Institute Genome Sequencing Platform"/>
            <consortium name="The Broad Institute Genome Sequencing Center for Infectious Disease"/>
            <person name="Earl A."/>
            <person name="Ward D."/>
            <person name="Feldgarden M."/>
            <person name="Gevers D."/>
            <person name="Sibley C.D."/>
            <person name="Field T.R."/>
            <person name="Grinwis M."/>
            <person name="Eshaghurshan C.S."/>
            <person name="Surette M.G."/>
            <person name="Young S.K."/>
            <person name="Zeng Q."/>
            <person name="Gargeya S."/>
            <person name="Fitzgerald M."/>
            <person name="Haas B."/>
            <person name="Abouelleil A."/>
            <person name="Alvarado L."/>
            <person name="Arachchi H.M."/>
            <person name="Berlin A."/>
            <person name="Brown A."/>
            <person name="Chapman S.B."/>
            <person name="Chen Z."/>
            <person name="Dunbar C."/>
            <person name="Freedman E."/>
            <person name="Gearin G."/>
            <person name="Goldberg J."/>
            <person name="Griggs A."/>
            <person name="Gujja S."/>
            <person name="Heiman D."/>
            <person name="Howarth C."/>
            <person name="Larson L."/>
            <person name="Lui A."/>
            <person name="MacDonald P.J.P."/>
            <person name="Montmayeur A."/>
            <person name="Murphy C."/>
            <person name="Neiman D."/>
            <person name="Pearson M."/>
            <person name="Priest M."/>
            <person name="Roberts A."/>
            <person name="Saif S."/>
            <person name="Shea T."/>
            <person name="Shenoy N."/>
            <person name="Sisk P."/>
            <person name="Stolte C."/>
            <person name="Sykes S."/>
            <person name="Wortman J."/>
            <person name="Nusbaum C."/>
            <person name="Birren B."/>
        </authorList>
    </citation>
    <scope>NUCLEOTIDE SEQUENCE [LARGE SCALE GENOMIC DNA]</scope>
    <source>
        <strain evidence="7">ATCC 700633</strain>
    </source>
</reference>
<dbReference type="AlphaFoldDB" id="D0BNI2"/>